<dbReference type="Proteomes" id="UP000078200">
    <property type="component" value="Unassembled WGS sequence"/>
</dbReference>
<organism evidence="1 2">
    <name type="scientific">Glossina austeni</name>
    <name type="common">Savannah tsetse fly</name>
    <dbReference type="NCBI Taxonomy" id="7395"/>
    <lineage>
        <taxon>Eukaryota</taxon>
        <taxon>Metazoa</taxon>
        <taxon>Ecdysozoa</taxon>
        <taxon>Arthropoda</taxon>
        <taxon>Hexapoda</taxon>
        <taxon>Insecta</taxon>
        <taxon>Pterygota</taxon>
        <taxon>Neoptera</taxon>
        <taxon>Endopterygota</taxon>
        <taxon>Diptera</taxon>
        <taxon>Brachycera</taxon>
        <taxon>Muscomorpha</taxon>
        <taxon>Hippoboscoidea</taxon>
        <taxon>Glossinidae</taxon>
        <taxon>Glossina</taxon>
    </lineage>
</organism>
<sequence>MGNATHLENRFDNTKITMKMGGHLRNLINYLTAKLLAVAVRVNRSSDRNLNPPAQGGFCFTTPYKLEIVKERCLRSKIEVNFQKLTKIFNDQKLTEILHDQKLTEILHDQKLARILDDQKLAGILDDQKVTGILQDIYKTNLDFILY</sequence>
<protein>
    <submittedName>
        <fullName evidence="1">Uncharacterized protein</fullName>
    </submittedName>
</protein>
<evidence type="ECO:0000313" key="1">
    <source>
        <dbReference type="EnsemblMetazoa" id="GAUT050085-PA"/>
    </source>
</evidence>
<reference evidence="1" key="1">
    <citation type="submission" date="2020-05" db="UniProtKB">
        <authorList>
            <consortium name="EnsemblMetazoa"/>
        </authorList>
    </citation>
    <scope>IDENTIFICATION</scope>
    <source>
        <strain evidence="1">TTRI</strain>
    </source>
</reference>
<dbReference type="EnsemblMetazoa" id="GAUT050085-RA">
    <property type="protein sequence ID" value="GAUT050085-PA"/>
    <property type="gene ID" value="GAUT050085"/>
</dbReference>
<dbReference type="AlphaFoldDB" id="A0A1A9VWM0"/>
<evidence type="ECO:0000313" key="2">
    <source>
        <dbReference type="Proteomes" id="UP000078200"/>
    </source>
</evidence>
<keyword evidence="2" id="KW-1185">Reference proteome</keyword>
<dbReference type="VEuPathDB" id="VectorBase:GAUT050085"/>
<name>A0A1A9VWM0_GLOAU</name>
<proteinExistence type="predicted"/>
<accession>A0A1A9VWM0</accession>